<gene>
    <name evidence="2" type="ORF">MFIFM68171_02625</name>
</gene>
<proteinExistence type="predicted"/>
<organism evidence="2 3">
    <name type="scientific">Madurella fahalii</name>
    <dbReference type="NCBI Taxonomy" id="1157608"/>
    <lineage>
        <taxon>Eukaryota</taxon>
        <taxon>Fungi</taxon>
        <taxon>Dikarya</taxon>
        <taxon>Ascomycota</taxon>
        <taxon>Pezizomycotina</taxon>
        <taxon>Sordariomycetes</taxon>
        <taxon>Sordariomycetidae</taxon>
        <taxon>Sordariales</taxon>
        <taxon>Sordariales incertae sedis</taxon>
        <taxon>Madurella</taxon>
    </lineage>
</organism>
<dbReference type="Pfam" id="PF06985">
    <property type="entry name" value="HET"/>
    <property type="match status" value="1"/>
</dbReference>
<dbReference type="PANTHER" id="PTHR24148">
    <property type="entry name" value="ANKYRIN REPEAT DOMAIN-CONTAINING PROTEIN 39 HOMOLOG-RELATED"/>
    <property type="match status" value="1"/>
</dbReference>
<evidence type="ECO:0000259" key="1">
    <source>
        <dbReference type="Pfam" id="PF06985"/>
    </source>
</evidence>
<dbReference type="InterPro" id="IPR010730">
    <property type="entry name" value="HET"/>
</dbReference>
<evidence type="ECO:0000313" key="2">
    <source>
        <dbReference type="EMBL" id="GAB1312415.1"/>
    </source>
</evidence>
<dbReference type="Proteomes" id="UP001628179">
    <property type="component" value="Unassembled WGS sequence"/>
</dbReference>
<sequence>MPLGPIRVRPPSLDSNPDYAYKPPAQGDVRLLILHPGDTADLFGALVHHSLDGIGPFQAVSYTWGNPAHRCALHTPEGVIKISWSLNSVLVGLRHKDEPLVLWVDAVCIDQANGEEKGAQIRLLPRLFQRATRVLACPGPEH</sequence>
<accession>A0ABQ0G3U9</accession>
<evidence type="ECO:0000313" key="3">
    <source>
        <dbReference type="Proteomes" id="UP001628179"/>
    </source>
</evidence>
<dbReference type="PANTHER" id="PTHR24148:SF64">
    <property type="entry name" value="HETEROKARYON INCOMPATIBILITY DOMAIN-CONTAINING PROTEIN"/>
    <property type="match status" value="1"/>
</dbReference>
<protein>
    <recommendedName>
        <fullName evidence="1">Heterokaryon incompatibility domain-containing protein</fullName>
    </recommendedName>
</protein>
<comment type="caution">
    <text evidence="2">The sequence shown here is derived from an EMBL/GenBank/DDBJ whole genome shotgun (WGS) entry which is preliminary data.</text>
</comment>
<dbReference type="InterPro" id="IPR052895">
    <property type="entry name" value="HetReg/Transcr_Mod"/>
</dbReference>
<dbReference type="GeneID" id="98173370"/>
<name>A0ABQ0G3U9_9PEZI</name>
<keyword evidence="3" id="KW-1185">Reference proteome</keyword>
<feature type="domain" description="Heterokaryon incompatibility" evidence="1">
    <location>
        <begin position="57"/>
        <end position="140"/>
    </location>
</feature>
<reference evidence="2 3" key="1">
    <citation type="submission" date="2024-09" db="EMBL/GenBank/DDBJ databases">
        <title>Itraconazole resistance in Madurella fahalii resulting from another homologue of gene encoding cytochrome P450 14-alpha sterol demethylase (CYP51).</title>
        <authorList>
            <person name="Yoshioka I."/>
            <person name="Fahal A.H."/>
            <person name="Kaneko S."/>
            <person name="Yaguchi T."/>
        </authorList>
    </citation>
    <scope>NUCLEOTIDE SEQUENCE [LARGE SCALE GENOMIC DNA]</scope>
    <source>
        <strain evidence="2 3">IFM 68171</strain>
    </source>
</reference>
<dbReference type="EMBL" id="BAAFSV010000001">
    <property type="protein sequence ID" value="GAB1312415.1"/>
    <property type="molecule type" value="Genomic_DNA"/>
</dbReference>
<dbReference type="RefSeq" id="XP_070914148.1">
    <property type="nucleotide sequence ID" value="XM_071058047.1"/>
</dbReference>